<feature type="coiled-coil region" evidence="8">
    <location>
        <begin position="277"/>
        <end position="316"/>
    </location>
</feature>
<protein>
    <submittedName>
        <fullName evidence="11">Uncharacterized protein</fullName>
    </submittedName>
</protein>
<feature type="domain" description="RanBP2-type" evidence="9">
    <location>
        <begin position="1"/>
        <end position="29"/>
    </location>
</feature>
<evidence type="ECO:0000256" key="7">
    <source>
        <dbReference type="PROSITE-ProRule" id="PRU00322"/>
    </source>
</evidence>
<dbReference type="Pfam" id="PF00641">
    <property type="entry name" value="Zn_ribbon_RanBP"/>
    <property type="match status" value="2"/>
</dbReference>
<dbReference type="FunFam" id="3.40.50.300:FF:000366">
    <property type="entry name" value="GTPase, IMAP family member 2"/>
    <property type="match status" value="1"/>
</dbReference>
<evidence type="ECO:0000256" key="8">
    <source>
        <dbReference type="SAM" id="Coils"/>
    </source>
</evidence>
<evidence type="ECO:0000259" key="10">
    <source>
        <dbReference type="PROSITE" id="PS51720"/>
    </source>
</evidence>
<dbReference type="InterPro" id="IPR006703">
    <property type="entry name" value="G_AIG1"/>
</dbReference>
<keyword evidence="8" id="KW-0175">Coiled coil</keyword>
<dbReference type="Gene3D" id="3.40.50.300">
    <property type="entry name" value="P-loop containing nucleotide triphosphate hydrolases"/>
    <property type="match status" value="2"/>
</dbReference>
<dbReference type="PANTHER" id="PTHR10903">
    <property type="entry name" value="GTPASE, IMAP FAMILY MEMBER-RELATED"/>
    <property type="match status" value="1"/>
</dbReference>
<dbReference type="PANTHER" id="PTHR10903:SF170">
    <property type="entry name" value="GTPASE IMAP FAMILY MEMBER 7"/>
    <property type="match status" value="1"/>
</dbReference>
<organism evidence="11 12">
    <name type="scientific">Mytilus edulis</name>
    <name type="common">Blue mussel</name>
    <dbReference type="NCBI Taxonomy" id="6550"/>
    <lineage>
        <taxon>Eukaryota</taxon>
        <taxon>Metazoa</taxon>
        <taxon>Spiralia</taxon>
        <taxon>Lophotrochozoa</taxon>
        <taxon>Mollusca</taxon>
        <taxon>Bivalvia</taxon>
        <taxon>Autobranchia</taxon>
        <taxon>Pteriomorphia</taxon>
        <taxon>Mytilida</taxon>
        <taxon>Mytiloidea</taxon>
        <taxon>Mytilidae</taxon>
        <taxon>Mytilinae</taxon>
        <taxon>Mytilus</taxon>
    </lineage>
</organism>
<evidence type="ECO:0000256" key="1">
    <source>
        <dbReference type="ARBA" id="ARBA00008535"/>
    </source>
</evidence>
<dbReference type="Proteomes" id="UP000683360">
    <property type="component" value="Unassembled WGS sequence"/>
</dbReference>
<dbReference type="InterPro" id="IPR001876">
    <property type="entry name" value="Znf_RanBP2"/>
</dbReference>
<dbReference type="PROSITE" id="PS50199">
    <property type="entry name" value="ZF_RANBP2_2"/>
    <property type="match status" value="2"/>
</dbReference>
<dbReference type="GO" id="GO:0008270">
    <property type="term" value="F:zinc ion binding"/>
    <property type="evidence" value="ECO:0007669"/>
    <property type="project" value="UniProtKB-KW"/>
</dbReference>
<keyword evidence="6" id="KW-0342">GTP-binding</keyword>
<dbReference type="SUPFAM" id="SSF90209">
    <property type="entry name" value="Ran binding protein zinc finger-like"/>
    <property type="match status" value="2"/>
</dbReference>
<sequence length="354" mass="39732">MSQWMCDGCTFLNEHWRNKCKVCKSLKSKDDYGASGGGNESEDRSISHKEKDWTCPKCTFINQTTSTKCGVCRSTHETGCHPVEKQSSNNKKYSPVGVEDNEIRIVLIGRTGTGKSATGNNLLGHDHFRSLTSGSSVTEKCLFDTGATNETVTKEIIKCIGMTSPGPHAMVLVVSVGRFTKEEQDTVKHFVDHFGAGVVDHMIVLFTRKDDLSKSNQTIGQYVKTVPSNLKTILSQCGNRFIAFNNDAVGQSNTDQVDDFYKMVESMCNDNGGSCYTNELYKEAESALQRRMRIERERLEEQKEKEKDKIKNERGCMFNVLGHTDILKQSLNDNVDMSNVYFAKSRRIYILSSM</sequence>
<gene>
    <name evidence="11" type="ORF">MEDL_14646</name>
</gene>
<dbReference type="AlphaFoldDB" id="A0A8S3QYR6"/>
<dbReference type="CDD" id="cd01852">
    <property type="entry name" value="AIG1"/>
    <property type="match status" value="1"/>
</dbReference>
<accession>A0A8S3QYR6</accession>
<evidence type="ECO:0000259" key="9">
    <source>
        <dbReference type="PROSITE" id="PS50199"/>
    </source>
</evidence>
<dbReference type="OrthoDB" id="431287at2759"/>
<proteinExistence type="inferred from homology"/>
<evidence type="ECO:0000256" key="3">
    <source>
        <dbReference type="ARBA" id="ARBA00022741"/>
    </source>
</evidence>
<keyword evidence="5" id="KW-0862">Zinc</keyword>
<dbReference type="InterPro" id="IPR045058">
    <property type="entry name" value="GIMA/IAN/Toc"/>
</dbReference>
<evidence type="ECO:0000256" key="2">
    <source>
        <dbReference type="ARBA" id="ARBA00022723"/>
    </source>
</evidence>
<evidence type="ECO:0000256" key="6">
    <source>
        <dbReference type="ARBA" id="ARBA00023134"/>
    </source>
</evidence>
<dbReference type="InterPro" id="IPR027417">
    <property type="entry name" value="P-loop_NTPase"/>
</dbReference>
<dbReference type="PROSITE" id="PS51720">
    <property type="entry name" value="G_AIG1"/>
    <property type="match status" value="1"/>
</dbReference>
<keyword evidence="4 7" id="KW-0863">Zinc-finger</keyword>
<comment type="similarity">
    <text evidence="1">Belongs to the TRAFAC class TrmE-Era-EngA-EngB-Septin-like GTPase superfamily. AIG1/Toc34/Toc159-like paraseptin GTPase family. IAN subfamily.</text>
</comment>
<evidence type="ECO:0000313" key="11">
    <source>
        <dbReference type="EMBL" id="CAG2200001.1"/>
    </source>
</evidence>
<dbReference type="Pfam" id="PF04548">
    <property type="entry name" value="AIG1"/>
    <property type="match status" value="2"/>
</dbReference>
<evidence type="ECO:0000256" key="4">
    <source>
        <dbReference type="ARBA" id="ARBA00022771"/>
    </source>
</evidence>
<keyword evidence="12" id="KW-1185">Reference proteome</keyword>
<reference evidence="11" key="1">
    <citation type="submission" date="2021-03" db="EMBL/GenBank/DDBJ databases">
        <authorList>
            <person name="Bekaert M."/>
        </authorList>
    </citation>
    <scope>NUCLEOTIDE SEQUENCE</scope>
</reference>
<dbReference type="EMBL" id="CAJPWZ010000730">
    <property type="protein sequence ID" value="CAG2200001.1"/>
    <property type="molecule type" value="Genomic_DNA"/>
</dbReference>
<dbReference type="Gene3D" id="2.30.30.380">
    <property type="entry name" value="Zn-finger domain of Sec23/24"/>
    <property type="match status" value="2"/>
</dbReference>
<dbReference type="SMART" id="SM00547">
    <property type="entry name" value="ZnF_RBZ"/>
    <property type="match status" value="2"/>
</dbReference>
<dbReference type="PROSITE" id="PS01358">
    <property type="entry name" value="ZF_RANBP2_1"/>
    <property type="match status" value="2"/>
</dbReference>
<evidence type="ECO:0000313" key="12">
    <source>
        <dbReference type="Proteomes" id="UP000683360"/>
    </source>
</evidence>
<evidence type="ECO:0000256" key="5">
    <source>
        <dbReference type="ARBA" id="ARBA00022833"/>
    </source>
</evidence>
<dbReference type="GO" id="GO:0005525">
    <property type="term" value="F:GTP binding"/>
    <property type="evidence" value="ECO:0007669"/>
    <property type="project" value="UniProtKB-KW"/>
</dbReference>
<feature type="domain" description="RanBP2-type" evidence="9">
    <location>
        <begin position="49"/>
        <end position="78"/>
    </location>
</feature>
<dbReference type="InterPro" id="IPR036443">
    <property type="entry name" value="Znf_RanBP2_sf"/>
</dbReference>
<keyword evidence="3" id="KW-0547">Nucleotide-binding</keyword>
<comment type="caution">
    <text evidence="11">The sequence shown here is derived from an EMBL/GenBank/DDBJ whole genome shotgun (WGS) entry which is preliminary data.</text>
</comment>
<feature type="domain" description="AIG1-type G" evidence="10">
    <location>
        <begin position="100"/>
        <end position="285"/>
    </location>
</feature>
<dbReference type="SUPFAM" id="SSF52540">
    <property type="entry name" value="P-loop containing nucleoside triphosphate hydrolases"/>
    <property type="match status" value="1"/>
</dbReference>
<name>A0A8S3QYR6_MYTED</name>
<keyword evidence="2" id="KW-0479">Metal-binding</keyword>